<comment type="caution">
    <text evidence="1">The sequence shown here is derived from an EMBL/GenBank/DDBJ whole genome shotgun (WGS) entry which is preliminary data.</text>
</comment>
<keyword evidence="2" id="KW-1185">Reference proteome</keyword>
<evidence type="ECO:0000313" key="2">
    <source>
        <dbReference type="Proteomes" id="UP000078237"/>
    </source>
</evidence>
<gene>
    <name evidence="1" type="ORF">MMYC01_202191</name>
</gene>
<protein>
    <submittedName>
        <fullName evidence="1">Uncharacterized protein</fullName>
    </submittedName>
</protein>
<dbReference type="InterPro" id="IPR032675">
    <property type="entry name" value="LRR_dom_sf"/>
</dbReference>
<dbReference type="VEuPathDB" id="FungiDB:MMYC01_202191"/>
<dbReference type="AlphaFoldDB" id="A0A175WFB2"/>
<sequence>MRSLIAQVLGSLSAVFPPDSRIGNACPTAIRQTVPSGGETEFPTMESIHAAMLACPSIETLQVRVTMMGCTEEPDRYNFPFNPRGNEHYASVPRVLSLDGYDTDATAWDIFVEKPFWIPWYERLGFWVERGRAVRWLLYRLLPEEQRLKTNLDLWLDAMDFSQIHTLQLNHTKGTYVLTDQVIQKLVPRLTSLESLVVHEHIAERFILALPKDSLRHLSWQNPQHGRDLCGKNEYETLRSPLESILQQHGSSLESLEYHAQETPTLAAPALSIQELHHLVTLTPNLRSLTIDLTREVNGTESTLHWPWEKLKMLAAGLPELTDLTIYFELASDCQRQTVNPWIDEGYRCDGHCIEPDRYARPLLGETSGAEMARFLLQHKAGKKLERVAFRAGDWAAPWDGPLAAFSWLDEKQSWVACHTQNPHSEGWAEESWPINISCDAGDTLNLDEWEEYCHYYALSAGLP</sequence>
<dbReference type="Gene3D" id="3.80.10.10">
    <property type="entry name" value="Ribonuclease Inhibitor"/>
    <property type="match status" value="1"/>
</dbReference>
<dbReference type="OrthoDB" id="3945550at2759"/>
<organism evidence="1 2">
    <name type="scientific">Madurella mycetomatis</name>
    <dbReference type="NCBI Taxonomy" id="100816"/>
    <lineage>
        <taxon>Eukaryota</taxon>
        <taxon>Fungi</taxon>
        <taxon>Dikarya</taxon>
        <taxon>Ascomycota</taxon>
        <taxon>Pezizomycotina</taxon>
        <taxon>Sordariomycetes</taxon>
        <taxon>Sordariomycetidae</taxon>
        <taxon>Sordariales</taxon>
        <taxon>Sordariales incertae sedis</taxon>
        <taxon>Madurella</taxon>
    </lineage>
</organism>
<dbReference type="Proteomes" id="UP000078237">
    <property type="component" value="Unassembled WGS sequence"/>
</dbReference>
<evidence type="ECO:0000313" key="1">
    <source>
        <dbReference type="EMBL" id="KXX81594.1"/>
    </source>
</evidence>
<dbReference type="EMBL" id="LCTW02000031">
    <property type="protein sequence ID" value="KXX81594.1"/>
    <property type="molecule type" value="Genomic_DNA"/>
</dbReference>
<accession>A0A175WFB2</accession>
<dbReference type="STRING" id="100816.A0A175WFB2"/>
<proteinExistence type="predicted"/>
<reference evidence="1 2" key="1">
    <citation type="journal article" date="2016" name="Genome Announc.">
        <title>Genome Sequence of Madurella mycetomatis mm55, Isolated from a Human Mycetoma Case in Sudan.</title>
        <authorList>
            <person name="Smit S."/>
            <person name="Derks M.F."/>
            <person name="Bervoets S."/>
            <person name="Fahal A."/>
            <person name="van Leeuwen W."/>
            <person name="van Belkum A."/>
            <person name="van de Sande W.W."/>
        </authorList>
    </citation>
    <scope>NUCLEOTIDE SEQUENCE [LARGE SCALE GENOMIC DNA]</scope>
    <source>
        <strain evidence="2">mm55</strain>
    </source>
</reference>
<name>A0A175WFB2_9PEZI</name>